<dbReference type="AlphaFoldDB" id="A0A512ISD3"/>
<dbReference type="Proteomes" id="UP000321258">
    <property type="component" value="Unassembled WGS sequence"/>
</dbReference>
<gene>
    <name evidence="1" type="ORF">MHA02_30050</name>
</gene>
<comment type="caution">
    <text evidence="1">The sequence shown here is derived from an EMBL/GenBank/DDBJ whole genome shotgun (WGS) entry which is preliminary data.</text>
</comment>
<evidence type="ECO:0000313" key="1">
    <source>
        <dbReference type="EMBL" id="GEP00618.1"/>
    </source>
</evidence>
<dbReference type="EMBL" id="BJZT01000032">
    <property type="protein sequence ID" value="GEP00618.1"/>
    <property type="molecule type" value="Genomic_DNA"/>
</dbReference>
<sequence>MTGTVYKNALGAPVIYADADLGLDPSGVPIRAPRSVPSTEAGASLFTQATPGHVTLDAQTAGLATAAGQASALAVLQALATEAGIEAALATLLAKNEQVRALLAGTLAVTAPAGQRIPVDVGGATIHVDGNITVANQVEISNDTGNPVPVSGTLTMQNADLASLASKVPAQGPAPSSNSLPVDFATNGVFVTSFGKASDAAWDGSAASATAVAVLKYLAAQDATTATKAEAIRALLAAPLSLPQGASTAAKQDVAAATLTSILTALGTLATTSQLPTSLGTKPAAQSLPVVLSSDGPFATNFGLQADTAATSDGGAFSFVALFKRSLGYLGTLAGTVSGGLLSVLTPPREASSALSLVGDTVSVEMSGRNTIILALPTGTWTGSIVIEGSALGDYSDATAMSLLPYGGGPAVSTFTAPGIYEGTATGLKAVRVRATTAITNGPVTALMRAAIGNKSIRVGTPANNPLPVVGPSANLAGSTIALPANTSTKIASAGDRLFEITNNGTTLFTASFGAAAVVGSGMPFAAAPTAGDQGGSRGWDTGLVTLVDIFAISASGSSVFVLKG</sequence>
<reference evidence="1 2" key="1">
    <citation type="submission" date="2019-07" db="EMBL/GenBank/DDBJ databases">
        <title>Whole genome shotgun sequence of Methylobacterium haplocladii NBRC 107714.</title>
        <authorList>
            <person name="Hosoyama A."/>
            <person name="Uohara A."/>
            <person name="Ohji S."/>
            <person name="Ichikawa N."/>
        </authorList>
    </citation>
    <scope>NUCLEOTIDE SEQUENCE [LARGE SCALE GENOMIC DNA]</scope>
    <source>
        <strain evidence="1 2">NBRC 107714</strain>
    </source>
</reference>
<evidence type="ECO:0000313" key="2">
    <source>
        <dbReference type="Proteomes" id="UP000321258"/>
    </source>
</evidence>
<name>A0A512ISD3_9HYPH</name>
<protein>
    <submittedName>
        <fullName evidence="1">Uncharacterized protein</fullName>
    </submittedName>
</protein>
<keyword evidence="2" id="KW-1185">Reference proteome</keyword>
<proteinExistence type="predicted"/>
<dbReference type="RefSeq" id="WP_147080051.1">
    <property type="nucleotide sequence ID" value="NZ_BJZT01000032.1"/>
</dbReference>
<accession>A0A512ISD3</accession>
<organism evidence="1 2">
    <name type="scientific">Methylobacterium haplocladii</name>
    <dbReference type="NCBI Taxonomy" id="1176176"/>
    <lineage>
        <taxon>Bacteria</taxon>
        <taxon>Pseudomonadati</taxon>
        <taxon>Pseudomonadota</taxon>
        <taxon>Alphaproteobacteria</taxon>
        <taxon>Hyphomicrobiales</taxon>
        <taxon>Methylobacteriaceae</taxon>
        <taxon>Methylobacterium</taxon>
    </lineage>
</organism>